<dbReference type="Gene3D" id="1.10.1530.10">
    <property type="match status" value="1"/>
</dbReference>
<dbReference type="PANTHER" id="PTHR11091">
    <property type="entry name" value="OXIDOREDUCTASE-RELATED"/>
    <property type="match status" value="1"/>
</dbReference>
<gene>
    <name evidence="3" type="ORF">C7445_106118</name>
</gene>
<evidence type="ECO:0000313" key="4">
    <source>
        <dbReference type="Proteomes" id="UP000294581"/>
    </source>
</evidence>
<dbReference type="PANTHER" id="PTHR11091:SF0">
    <property type="entry name" value="MALATE DEHYDROGENASE"/>
    <property type="match status" value="1"/>
</dbReference>
<reference evidence="3 4" key="1">
    <citation type="submission" date="2019-03" db="EMBL/GenBank/DDBJ databases">
        <title>Genomic Encyclopedia of Type Strains, Phase IV (KMG-IV): sequencing the most valuable type-strain genomes for metagenomic binning, comparative biology and taxonomic classification.</title>
        <authorList>
            <person name="Goeker M."/>
        </authorList>
    </citation>
    <scope>NUCLEOTIDE SEQUENCE [LARGE SCALE GENOMIC DNA]</scope>
    <source>
        <strain evidence="3 4">DSM 17974</strain>
    </source>
</reference>
<dbReference type="RefSeq" id="WP_134159548.1">
    <property type="nucleotide sequence ID" value="NZ_SORF01000006.1"/>
</dbReference>
<dbReference type="NCBIfam" id="NF011599">
    <property type="entry name" value="PRK15025.1"/>
    <property type="match status" value="1"/>
</dbReference>
<dbReference type="Pfam" id="PF02615">
    <property type="entry name" value="Ldh_2"/>
    <property type="match status" value="1"/>
</dbReference>
<dbReference type="InterPro" id="IPR043144">
    <property type="entry name" value="Mal/L-sulf/L-lact_DH-like_ah"/>
</dbReference>
<dbReference type="GO" id="GO:0016491">
    <property type="term" value="F:oxidoreductase activity"/>
    <property type="evidence" value="ECO:0007669"/>
    <property type="project" value="UniProtKB-KW"/>
</dbReference>
<dbReference type="InterPro" id="IPR003767">
    <property type="entry name" value="Malate/L-lactate_DH-like"/>
</dbReference>
<accession>A0A4R8LPZ3</accession>
<dbReference type="AlphaFoldDB" id="A0A4R8LPZ3"/>
<keyword evidence="4" id="KW-1185">Reference proteome</keyword>
<dbReference type="OrthoDB" id="9769447at2"/>
<evidence type="ECO:0000256" key="1">
    <source>
        <dbReference type="ARBA" id="ARBA00006056"/>
    </source>
</evidence>
<organism evidence="3 4">
    <name type="scientific">Alicyclobacillus sacchari</name>
    <dbReference type="NCBI Taxonomy" id="392010"/>
    <lineage>
        <taxon>Bacteria</taxon>
        <taxon>Bacillati</taxon>
        <taxon>Bacillota</taxon>
        <taxon>Bacilli</taxon>
        <taxon>Bacillales</taxon>
        <taxon>Alicyclobacillaceae</taxon>
        <taxon>Alicyclobacillus</taxon>
    </lineage>
</organism>
<name>A0A4R8LPZ3_9BACL</name>
<dbReference type="SUPFAM" id="SSF89733">
    <property type="entry name" value="L-sulfolactate dehydrogenase-like"/>
    <property type="match status" value="1"/>
</dbReference>
<dbReference type="EMBL" id="SORF01000006">
    <property type="protein sequence ID" value="TDY46692.1"/>
    <property type="molecule type" value="Genomic_DNA"/>
</dbReference>
<sequence length="347" mass="36749">MENVMVAHTTLQHMVQRALIGAGVPEDTAGVVADVLVHADLRGVHSHGVLRTEHYVRRVRAGGLNPHARPRFLQTGPTAGLVDGDDGFGHVVGKYAMERAVELASAHGIGLVGAHNSSHCGALSYFVQMAADAGLIGVAMTHTDACVVPFGGRRPFFGTNPIAFAFPAKRHSPIILDMATSEVAFGKVLQAREIGKQIPPTWGVDADGLATADPSAVTALLPLGGAKGYGLALAIDVLSGILTGAAFGPHILPMYGDYERMRKLGHLFIAIDPGLFHSHDAFVEAVDQMIEELHQEPAAAGFAEVLVPGEPEQRKEALYREQGVPIPESVYRYLTAAARDDAADQGE</sequence>
<protein>
    <submittedName>
        <fullName evidence="3">Ureidoglycolate dehydrogenase (NAD+)</fullName>
    </submittedName>
</protein>
<proteinExistence type="inferred from homology"/>
<comment type="caution">
    <text evidence="3">The sequence shown here is derived from an EMBL/GenBank/DDBJ whole genome shotgun (WGS) entry which is preliminary data.</text>
</comment>
<keyword evidence="2" id="KW-0560">Oxidoreductase</keyword>
<evidence type="ECO:0000256" key="2">
    <source>
        <dbReference type="ARBA" id="ARBA00023002"/>
    </source>
</evidence>
<dbReference type="Gene3D" id="3.30.1370.60">
    <property type="entry name" value="Hypothetical oxidoreductase yiak, domain 2"/>
    <property type="match status" value="1"/>
</dbReference>
<evidence type="ECO:0000313" key="3">
    <source>
        <dbReference type="EMBL" id="TDY46692.1"/>
    </source>
</evidence>
<dbReference type="Proteomes" id="UP000294581">
    <property type="component" value="Unassembled WGS sequence"/>
</dbReference>
<dbReference type="InterPro" id="IPR043143">
    <property type="entry name" value="Mal/L-sulf/L-lact_DH-like_NADP"/>
</dbReference>
<dbReference type="InterPro" id="IPR036111">
    <property type="entry name" value="Mal/L-sulfo/L-lacto_DH-like_sf"/>
</dbReference>
<comment type="similarity">
    <text evidence="1">Belongs to the LDH2/MDH2 oxidoreductase family.</text>
</comment>